<evidence type="ECO:0000256" key="6">
    <source>
        <dbReference type="PROSITE-ProRule" id="PRU00169"/>
    </source>
</evidence>
<feature type="domain" description="PAC" evidence="11">
    <location>
        <begin position="279"/>
        <end position="331"/>
    </location>
</feature>
<dbReference type="InterPro" id="IPR013655">
    <property type="entry name" value="PAS_fold_3"/>
</dbReference>
<feature type="domain" description="PAS" evidence="10">
    <location>
        <begin position="727"/>
        <end position="765"/>
    </location>
</feature>
<feature type="domain" description="PAS" evidence="10">
    <location>
        <begin position="606"/>
        <end position="635"/>
    </location>
</feature>
<dbReference type="SMART" id="SM00065">
    <property type="entry name" value="GAF"/>
    <property type="match status" value="2"/>
</dbReference>
<dbReference type="SUPFAM" id="SSF55781">
    <property type="entry name" value="GAF domain-like"/>
    <property type="match status" value="2"/>
</dbReference>
<evidence type="ECO:0000256" key="4">
    <source>
        <dbReference type="ARBA" id="ARBA00022679"/>
    </source>
</evidence>
<dbReference type="Pfam" id="PF13426">
    <property type="entry name" value="PAS_9"/>
    <property type="match status" value="4"/>
</dbReference>
<dbReference type="Pfam" id="PF08447">
    <property type="entry name" value="PAS_3"/>
    <property type="match status" value="2"/>
</dbReference>
<organism evidence="12 13">
    <name type="scientific">Salinivirga cyanobacteriivorans</name>
    <dbReference type="NCBI Taxonomy" id="1307839"/>
    <lineage>
        <taxon>Bacteria</taxon>
        <taxon>Pseudomonadati</taxon>
        <taxon>Bacteroidota</taxon>
        <taxon>Bacteroidia</taxon>
        <taxon>Bacteroidales</taxon>
        <taxon>Salinivirgaceae</taxon>
        <taxon>Salinivirga</taxon>
    </lineage>
</organism>
<dbReference type="KEGG" id="blq:L21SP5_00365"/>
<dbReference type="InterPro" id="IPR001789">
    <property type="entry name" value="Sig_transdc_resp-reg_receiver"/>
</dbReference>
<dbReference type="SMART" id="SM00388">
    <property type="entry name" value="HisKA"/>
    <property type="match status" value="1"/>
</dbReference>
<dbReference type="EC" id="2.7.13.3" evidence="2"/>
<accession>A0A0S2HVR2</accession>
<dbReference type="SUPFAM" id="SSF55785">
    <property type="entry name" value="PYP-like sensor domain (PAS domain)"/>
    <property type="match status" value="6"/>
</dbReference>
<dbReference type="InterPro" id="IPR029016">
    <property type="entry name" value="GAF-like_dom_sf"/>
</dbReference>
<evidence type="ECO:0000313" key="12">
    <source>
        <dbReference type="EMBL" id="ALO14044.1"/>
    </source>
</evidence>
<evidence type="ECO:0000313" key="13">
    <source>
        <dbReference type="Proteomes" id="UP000064893"/>
    </source>
</evidence>
<evidence type="ECO:0000256" key="5">
    <source>
        <dbReference type="ARBA" id="ARBA00022777"/>
    </source>
</evidence>
<evidence type="ECO:0000259" key="10">
    <source>
        <dbReference type="PROSITE" id="PS50112"/>
    </source>
</evidence>
<dbReference type="PROSITE" id="PS50113">
    <property type="entry name" value="PAC"/>
    <property type="match status" value="6"/>
</dbReference>
<dbReference type="EMBL" id="CP013118">
    <property type="protein sequence ID" value="ALO14044.1"/>
    <property type="molecule type" value="Genomic_DNA"/>
</dbReference>
<dbReference type="OrthoDB" id="9796457at2"/>
<name>A0A0S2HVR2_9BACT</name>
<feature type="coiled-coil region" evidence="7">
    <location>
        <begin position="166"/>
        <end position="214"/>
    </location>
</feature>
<feature type="modified residue" description="4-aspartylphosphate" evidence="6">
    <location>
        <position position="1451"/>
    </location>
</feature>
<dbReference type="PRINTS" id="PR00344">
    <property type="entry name" value="BCTRLSENSOR"/>
</dbReference>
<dbReference type="InterPro" id="IPR035965">
    <property type="entry name" value="PAS-like_dom_sf"/>
</dbReference>
<dbReference type="Gene3D" id="3.30.450.40">
    <property type="match status" value="2"/>
</dbReference>
<dbReference type="CDD" id="cd00082">
    <property type="entry name" value="HisKA"/>
    <property type="match status" value="1"/>
</dbReference>
<dbReference type="InterPro" id="IPR004358">
    <property type="entry name" value="Sig_transdc_His_kin-like_C"/>
</dbReference>
<keyword evidence="5 12" id="KW-0418">Kinase</keyword>
<feature type="domain" description="PAC" evidence="11">
    <location>
        <begin position="527"/>
        <end position="579"/>
    </location>
</feature>
<dbReference type="Gene3D" id="1.10.287.130">
    <property type="match status" value="1"/>
</dbReference>
<feature type="domain" description="PAS" evidence="10">
    <location>
        <begin position="239"/>
        <end position="276"/>
    </location>
</feature>
<evidence type="ECO:0000256" key="7">
    <source>
        <dbReference type="SAM" id="Coils"/>
    </source>
</evidence>
<keyword evidence="3 6" id="KW-0597">Phosphoprotein</keyword>
<dbReference type="CDD" id="cd00130">
    <property type="entry name" value="PAS"/>
    <property type="match status" value="5"/>
</dbReference>
<keyword evidence="4 12" id="KW-0808">Transferase</keyword>
<dbReference type="SMART" id="SM00086">
    <property type="entry name" value="PAC"/>
    <property type="match status" value="6"/>
</dbReference>
<dbReference type="Pfam" id="PF00512">
    <property type="entry name" value="HisKA"/>
    <property type="match status" value="1"/>
</dbReference>
<dbReference type="Pfam" id="PF13185">
    <property type="entry name" value="GAF_2"/>
    <property type="match status" value="1"/>
</dbReference>
<dbReference type="PROSITE" id="PS50109">
    <property type="entry name" value="HIS_KIN"/>
    <property type="match status" value="1"/>
</dbReference>
<dbReference type="Gene3D" id="3.30.450.20">
    <property type="entry name" value="PAS domain"/>
    <property type="match status" value="6"/>
</dbReference>
<keyword evidence="7" id="KW-0175">Coiled coil</keyword>
<proteinExistence type="predicted"/>
<feature type="domain" description="PAC" evidence="11">
    <location>
        <begin position="402"/>
        <end position="452"/>
    </location>
</feature>
<dbReference type="Pfam" id="PF01590">
    <property type="entry name" value="GAF"/>
    <property type="match status" value="1"/>
</dbReference>
<dbReference type="NCBIfam" id="TIGR00229">
    <property type="entry name" value="sensory_box"/>
    <property type="match status" value="5"/>
</dbReference>
<reference evidence="12 13" key="1">
    <citation type="submission" date="2015-11" db="EMBL/GenBank/DDBJ databases">
        <title>Description and complete genome sequence of a novel strain predominating in hypersaline microbial mats and representing a new family of the Bacteriodetes phylum.</title>
        <authorList>
            <person name="Spring S."/>
            <person name="Bunk B."/>
            <person name="Sproer C."/>
            <person name="Klenk H.-P."/>
        </authorList>
    </citation>
    <scope>NUCLEOTIDE SEQUENCE [LARGE SCALE GENOMIC DNA]</scope>
    <source>
        <strain evidence="12 13">L21-Spi-D4</strain>
    </source>
</reference>
<comment type="catalytic activity">
    <reaction evidence="1">
        <text>ATP + protein L-histidine = ADP + protein N-phospho-L-histidine.</text>
        <dbReference type="EC" id="2.7.13.3"/>
    </reaction>
</comment>
<sequence length="1520" mass="173377">MQQCSFENIPDSFLKKWQEIADLLATIIQVPAALIMKAENEFMEVFTSSNTENNPYNIGDKKHWHSLYCETVIKTQKKLNIPNALKDKDWDKNPDIKLGMIAYLGFPINYPDKTPFGTICVLDNKERPFSAQEEKLLNQFKNTIELDLALISGLELEKNSNQKEIIENLLSSNEEYLTTNEELQQTNEELLHAKQRAEISEEKLRKKNELLEKVLDSSFDLIALSDLKGYFTLVGKSYEILGYSNNYLIGKNILDFVHPDETDTISKKFTRFLQTGENRKVEYRHKCSNGDYLWFESIGSVLKDEEGKPEQLLFNSRDITERKKADEALRESETRFQKMLGVVPDMVSIQNPEMDILYSNWKGFAAVEKRKQILKTKCYKTYRNLNHICPDCHAKTVFETRKPVHDEVRLPDGKWYDIRVIPILDENNNVEMFMEWVRDITDSKQAEETLKSNYALLQIAGETARFGGWSVNLESNTATWSDAVADIHEVPHGYAPPVEDAINFYAPEWRDKITQVFNNCAQKGIPYDEEMEIITAKGNRLWVRANGKAIKDETGKVVKVQGAFQDISERKKAEKALRESEEKMRSIYRVAPTGIGVVVNRELKEVNPRVCHMTGYSREELINKNAQILYPSRKEYDFVGKEKYEQIRKKGTGKVETLWRKKDGTIINVLLASTPIDQNDHSKGVTFTALDITDRKKAEGALKESEERFRYVLRDIPWIAVQGYRFDGTVIYWNKASENLYGYKAEEAMGGSLYELIIPPEMREIVLGEVKQMHETLKPVPSAELSLMRKNGSRVSVISSHTIVQRKGHEPELFCLDIDITDRKRAEMIRQLQYNITRATITTKKLDELFVSIQNELNSIIDARNFVIAFYNKETGMLSANVEKDEKDEIPSWPAEKSLTGYVIQENRTVLLQKDEILRLHEAGTIDLIGTTAETWLGVPLKIEERILGAVVVQNYDNTAVYDQSSVEIMELVAHELSMFIDRQRSEDEVTKLSRAVEQSSVSVVITNREGAIEYVNPFFTELTGYSFEEAMGKNPNILKSGHHNTAFYKELWDTILSGKNWEGEILNKKKNGDSYWEKAVISPVENNAGIVTNFVAIKENITGQKKVEKLLHERNERIRAQNKDYEAINEELRQANEELLEAKEKAEESDRLKTAFLQNMSHEIRTPLNAISGFSGMLNKPELNDVKRQKFVSIIQNSSRQLVAIISDILTISALDTKQEKLNISKVNINDVIEELFSIFKPGAEKQNIALKTKKPLSNGQSVIYTDKTKITQIFTNLLSNALKFTHEGSVLMGYAVKTDSEPAEIEFYVKDSGIGMTPNQQKIIFERFQQAHKSINKLYGGTGLGLSISKGFAEMMGGKIWVESKPNKGSTFYFTIPFKPVNKTDKATSSSVQNAGPGTILVAEDEELNFVLIEEYLTTLNVNLIHAKDGQETVDICKKNPDINLVLMDIKMPKITGDEAAKIIKQLKPSLPIVAQSAYVQEHDIDRFSDIFDAYLAKPITEEVLKQTVNKFITISKE</sequence>
<dbReference type="CDD" id="cd16922">
    <property type="entry name" value="HATPase_EvgS-ArcB-TorS-like"/>
    <property type="match status" value="1"/>
</dbReference>
<feature type="domain" description="PAC" evidence="11">
    <location>
        <begin position="781"/>
        <end position="832"/>
    </location>
</feature>
<feature type="domain" description="PAC" evidence="11">
    <location>
        <begin position="653"/>
        <end position="704"/>
    </location>
</feature>
<dbReference type="SUPFAM" id="SSF55874">
    <property type="entry name" value="ATPase domain of HSP90 chaperone/DNA topoisomerase II/histidine kinase"/>
    <property type="match status" value="1"/>
</dbReference>
<dbReference type="InterPro" id="IPR003661">
    <property type="entry name" value="HisK_dim/P_dom"/>
</dbReference>
<dbReference type="SMART" id="SM00091">
    <property type="entry name" value="PAS"/>
    <property type="match status" value="4"/>
</dbReference>
<dbReference type="GO" id="GO:0000155">
    <property type="term" value="F:phosphorelay sensor kinase activity"/>
    <property type="evidence" value="ECO:0007669"/>
    <property type="project" value="InterPro"/>
</dbReference>
<feature type="domain" description="PAS" evidence="10">
    <location>
        <begin position="989"/>
        <end position="1035"/>
    </location>
</feature>
<dbReference type="STRING" id="1307839.L21SP5_00365"/>
<dbReference type="Gene3D" id="3.40.50.2300">
    <property type="match status" value="1"/>
</dbReference>
<dbReference type="InterPro" id="IPR005467">
    <property type="entry name" value="His_kinase_dom"/>
</dbReference>
<dbReference type="InterPro" id="IPR036890">
    <property type="entry name" value="HATPase_C_sf"/>
</dbReference>
<dbReference type="Pfam" id="PF02518">
    <property type="entry name" value="HATPase_c"/>
    <property type="match status" value="1"/>
</dbReference>
<dbReference type="InterPro" id="IPR003018">
    <property type="entry name" value="GAF"/>
</dbReference>
<gene>
    <name evidence="12" type="primary">luxQ_3</name>
    <name evidence="12" type="ORF">L21SP5_00365</name>
</gene>
<feature type="domain" description="Histidine kinase" evidence="8">
    <location>
        <begin position="1160"/>
        <end position="1382"/>
    </location>
</feature>
<dbReference type="FunFam" id="3.30.565.10:FF:000010">
    <property type="entry name" value="Sensor histidine kinase RcsC"/>
    <property type="match status" value="1"/>
</dbReference>
<feature type="domain" description="Response regulatory" evidence="9">
    <location>
        <begin position="1401"/>
        <end position="1515"/>
    </location>
</feature>
<dbReference type="PATRIC" id="fig|1307839.3.peg.398"/>
<dbReference type="RefSeq" id="WP_057951633.1">
    <property type="nucleotide sequence ID" value="NZ_CP013118.1"/>
</dbReference>
<dbReference type="InterPro" id="IPR036097">
    <property type="entry name" value="HisK_dim/P_sf"/>
</dbReference>
<dbReference type="CDD" id="cd17546">
    <property type="entry name" value="REC_hyHK_CKI1_RcsC-like"/>
    <property type="match status" value="1"/>
</dbReference>
<dbReference type="PANTHER" id="PTHR43304:SF1">
    <property type="entry name" value="PAC DOMAIN-CONTAINING PROTEIN"/>
    <property type="match status" value="1"/>
</dbReference>
<feature type="domain" description="PAC" evidence="11">
    <location>
        <begin position="1060"/>
        <end position="1114"/>
    </location>
</feature>
<evidence type="ECO:0000259" key="9">
    <source>
        <dbReference type="PROSITE" id="PS50110"/>
    </source>
</evidence>
<dbReference type="Proteomes" id="UP000064893">
    <property type="component" value="Chromosome"/>
</dbReference>
<dbReference type="SMART" id="SM00387">
    <property type="entry name" value="HATPase_c"/>
    <property type="match status" value="1"/>
</dbReference>
<dbReference type="Gene3D" id="3.30.565.10">
    <property type="entry name" value="Histidine kinase-like ATPase, C-terminal domain"/>
    <property type="match status" value="1"/>
</dbReference>
<evidence type="ECO:0000256" key="1">
    <source>
        <dbReference type="ARBA" id="ARBA00000085"/>
    </source>
</evidence>
<keyword evidence="13" id="KW-1185">Reference proteome</keyword>
<dbReference type="InterPro" id="IPR003594">
    <property type="entry name" value="HATPase_dom"/>
</dbReference>
<dbReference type="SUPFAM" id="SSF47384">
    <property type="entry name" value="Homodimeric domain of signal transducing histidine kinase"/>
    <property type="match status" value="1"/>
</dbReference>
<dbReference type="InterPro" id="IPR011006">
    <property type="entry name" value="CheY-like_superfamily"/>
</dbReference>
<dbReference type="InterPro" id="IPR052162">
    <property type="entry name" value="Sensor_kinase/Photoreceptor"/>
</dbReference>
<feature type="coiled-coil region" evidence="7">
    <location>
        <begin position="1112"/>
        <end position="1153"/>
    </location>
</feature>
<dbReference type="SMART" id="SM00448">
    <property type="entry name" value="REC"/>
    <property type="match status" value="1"/>
</dbReference>
<evidence type="ECO:0000256" key="3">
    <source>
        <dbReference type="ARBA" id="ARBA00022553"/>
    </source>
</evidence>
<dbReference type="InterPro" id="IPR000700">
    <property type="entry name" value="PAS-assoc_C"/>
</dbReference>
<evidence type="ECO:0000259" key="8">
    <source>
        <dbReference type="PROSITE" id="PS50109"/>
    </source>
</evidence>
<dbReference type="PROSITE" id="PS50112">
    <property type="entry name" value="PAS"/>
    <property type="match status" value="4"/>
</dbReference>
<dbReference type="PANTHER" id="PTHR43304">
    <property type="entry name" value="PHYTOCHROME-LIKE PROTEIN CPH1"/>
    <property type="match status" value="1"/>
</dbReference>
<protein>
    <recommendedName>
        <fullName evidence="2">histidine kinase</fullName>
        <ecNumber evidence="2">2.7.13.3</ecNumber>
    </recommendedName>
</protein>
<dbReference type="Pfam" id="PF00072">
    <property type="entry name" value="Response_reg"/>
    <property type="match status" value="1"/>
</dbReference>
<dbReference type="PROSITE" id="PS50110">
    <property type="entry name" value="RESPONSE_REGULATORY"/>
    <property type="match status" value="1"/>
</dbReference>
<dbReference type="InterPro" id="IPR001610">
    <property type="entry name" value="PAC"/>
</dbReference>
<dbReference type="InterPro" id="IPR000014">
    <property type="entry name" value="PAS"/>
</dbReference>
<evidence type="ECO:0000256" key="2">
    <source>
        <dbReference type="ARBA" id="ARBA00012438"/>
    </source>
</evidence>
<evidence type="ECO:0000259" key="11">
    <source>
        <dbReference type="PROSITE" id="PS50113"/>
    </source>
</evidence>
<dbReference type="SUPFAM" id="SSF52172">
    <property type="entry name" value="CheY-like"/>
    <property type="match status" value="1"/>
</dbReference>